<evidence type="ECO:0000313" key="2">
    <source>
        <dbReference type="EMBL" id="KAH7643567.1"/>
    </source>
</evidence>
<dbReference type="OrthoDB" id="6503761at2759"/>
<dbReference type="Proteomes" id="UP000828236">
    <property type="component" value="Unassembled WGS sequence"/>
</dbReference>
<dbReference type="AlphaFoldDB" id="A0A9D4SIV5"/>
<evidence type="ECO:0000256" key="1">
    <source>
        <dbReference type="SAM" id="MobiDB-lite"/>
    </source>
</evidence>
<feature type="compositionally biased region" description="Low complexity" evidence="1">
    <location>
        <begin position="85"/>
        <end position="97"/>
    </location>
</feature>
<feature type="region of interest" description="Disordered" evidence="1">
    <location>
        <begin position="78"/>
        <end position="122"/>
    </location>
</feature>
<dbReference type="EMBL" id="SDOV01000002">
    <property type="protein sequence ID" value="KAH7643567.1"/>
    <property type="molecule type" value="Genomic_DNA"/>
</dbReference>
<comment type="caution">
    <text evidence="2">The sequence shown here is derived from an EMBL/GenBank/DDBJ whole genome shotgun (WGS) entry which is preliminary data.</text>
</comment>
<feature type="region of interest" description="Disordered" evidence="1">
    <location>
        <begin position="1"/>
        <end position="44"/>
    </location>
</feature>
<reference evidence="2" key="2">
    <citation type="journal article" date="2021" name="World Allergy Organ. J.">
        <title>Chromosome-level assembly of Dermatophagoides farinae genome and transcriptome reveals two novel allergens Der f 37 and Der f 39.</title>
        <authorList>
            <person name="Chen J."/>
            <person name="Cai Z."/>
            <person name="Fan D."/>
            <person name="Hu J."/>
            <person name="Hou Y."/>
            <person name="He Y."/>
            <person name="Zhang Z."/>
            <person name="Zhao Z."/>
            <person name="Gao P."/>
            <person name="Hu W."/>
            <person name="Sun J."/>
            <person name="Li J."/>
            <person name="Ji K."/>
        </authorList>
    </citation>
    <scope>NUCLEOTIDE SEQUENCE</scope>
    <source>
        <strain evidence="2">JKM2019</strain>
    </source>
</reference>
<name>A0A9D4SIV5_DERFA</name>
<sequence length="324" mass="36977">MNYLKKKITKVVGNPKRKNDDDDDFDNYVPEIPPHPSTLTTTTTTTTDINDQLKIKFDSTNTNFANFDSVNNITVGEPFPLSFGEQEQQQQQEQPKLSLEELKAKEEEYRKEEREKLRQQEESKKDCEEWKFFLSLTAKADAVTSKTQTVLEKLQTESAVKEISKFEDPTFSDQFDETAPKNIGAWAAFDETADYNPSDPIFQFPKQDETEQQQSIDKDKTKPVIDEETKRIARELIEDFGFTNPAPGIPLVDGEKTKTDTSLFAIEEPTIDPFDTSFIDVEAIKSGESILKPTLIKDIDVDEIDPFDTSYIESTIQKDLAIKD</sequence>
<feature type="compositionally biased region" description="Basic and acidic residues" evidence="1">
    <location>
        <begin position="98"/>
        <end position="122"/>
    </location>
</feature>
<organism evidence="2">
    <name type="scientific">Dermatophagoides farinae</name>
    <name type="common">American house dust mite</name>
    <dbReference type="NCBI Taxonomy" id="6954"/>
    <lineage>
        <taxon>Eukaryota</taxon>
        <taxon>Metazoa</taxon>
        <taxon>Ecdysozoa</taxon>
        <taxon>Arthropoda</taxon>
        <taxon>Chelicerata</taxon>
        <taxon>Arachnida</taxon>
        <taxon>Acari</taxon>
        <taxon>Acariformes</taxon>
        <taxon>Sarcoptiformes</taxon>
        <taxon>Astigmata</taxon>
        <taxon>Psoroptidia</taxon>
        <taxon>Analgoidea</taxon>
        <taxon>Pyroglyphidae</taxon>
        <taxon>Dermatophagoidinae</taxon>
        <taxon>Dermatophagoides</taxon>
    </lineage>
</organism>
<protein>
    <submittedName>
        <fullName evidence="2">Uncharacterized protein</fullName>
    </submittedName>
</protein>
<accession>A0A9D4SIV5</accession>
<proteinExistence type="predicted"/>
<reference evidence="2" key="1">
    <citation type="submission" date="2020-06" db="EMBL/GenBank/DDBJ databases">
        <authorList>
            <person name="Ji K."/>
            <person name="Li J."/>
        </authorList>
    </citation>
    <scope>NUCLEOTIDE SEQUENCE</scope>
    <source>
        <strain evidence="2">JKM2019</strain>
        <tissue evidence="2">Whole body</tissue>
    </source>
</reference>
<gene>
    <name evidence="2" type="ORF">HUG17_5929</name>
</gene>